<evidence type="ECO:0000256" key="1">
    <source>
        <dbReference type="SAM" id="Phobius"/>
    </source>
</evidence>
<feature type="transmembrane region" description="Helical" evidence="1">
    <location>
        <begin position="140"/>
        <end position="159"/>
    </location>
</feature>
<sequence length="195" mass="21919">MPVKDIISSMHFNQSSWRSCSFGRRLGPLGGWSKEGSNPETFTRVLKRKGSSEIQSRIVFRLFLFYWPKKQDTMEKKDSCSRPHVVGQRLDVVVIIVVESIITSHELFTNPKKPPTSFSGHMKSINAPPGSGNETANGTILMLGLFLYLAGWLFGFPCWQFDFLDGCSVSLLAAWFSLWLFSFPTVCTVSKLLAT</sequence>
<keyword evidence="1" id="KW-0812">Transmembrane</keyword>
<gene>
    <name evidence="2" type="ORF">IEQ34_019953</name>
</gene>
<proteinExistence type="predicted"/>
<comment type="caution">
    <text evidence="2">The sequence shown here is derived from an EMBL/GenBank/DDBJ whole genome shotgun (WGS) entry which is preliminary data.</text>
</comment>
<protein>
    <submittedName>
        <fullName evidence="2">Uncharacterized protein</fullName>
    </submittedName>
</protein>
<keyword evidence="1" id="KW-1133">Transmembrane helix</keyword>
<dbReference type="AlphaFoldDB" id="A0AAV7FSV4"/>
<evidence type="ECO:0000313" key="3">
    <source>
        <dbReference type="Proteomes" id="UP000775213"/>
    </source>
</evidence>
<accession>A0AAV7FSV4</accession>
<dbReference type="EMBL" id="JAGFBR010000017">
    <property type="protein sequence ID" value="KAH0452654.1"/>
    <property type="molecule type" value="Genomic_DNA"/>
</dbReference>
<dbReference type="Proteomes" id="UP000775213">
    <property type="component" value="Unassembled WGS sequence"/>
</dbReference>
<name>A0AAV7FSV4_DENCH</name>
<evidence type="ECO:0000313" key="2">
    <source>
        <dbReference type="EMBL" id="KAH0452654.1"/>
    </source>
</evidence>
<reference evidence="2 3" key="1">
    <citation type="journal article" date="2021" name="Hortic Res">
        <title>Chromosome-scale assembly of the Dendrobium chrysotoxum genome enhances the understanding of orchid evolution.</title>
        <authorList>
            <person name="Zhang Y."/>
            <person name="Zhang G.Q."/>
            <person name="Zhang D."/>
            <person name="Liu X.D."/>
            <person name="Xu X.Y."/>
            <person name="Sun W.H."/>
            <person name="Yu X."/>
            <person name="Zhu X."/>
            <person name="Wang Z.W."/>
            <person name="Zhao X."/>
            <person name="Zhong W.Y."/>
            <person name="Chen H."/>
            <person name="Yin W.L."/>
            <person name="Huang T."/>
            <person name="Niu S.C."/>
            <person name="Liu Z.J."/>
        </authorList>
    </citation>
    <scope>NUCLEOTIDE SEQUENCE [LARGE SCALE GENOMIC DNA]</scope>
    <source>
        <strain evidence="2">Lindl</strain>
    </source>
</reference>
<feature type="transmembrane region" description="Helical" evidence="1">
    <location>
        <begin position="171"/>
        <end position="194"/>
    </location>
</feature>
<keyword evidence="1" id="KW-0472">Membrane</keyword>
<keyword evidence="3" id="KW-1185">Reference proteome</keyword>
<organism evidence="2 3">
    <name type="scientific">Dendrobium chrysotoxum</name>
    <name type="common">Orchid</name>
    <dbReference type="NCBI Taxonomy" id="161865"/>
    <lineage>
        <taxon>Eukaryota</taxon>
        <taxon>Viridiplantae</taxon>
        <taxon>Streptophyta</taxon>
        <taxon>Embryophyta</taxon>
        <taxon>Tracheophyta</taxon>
        <taxon>Spermatophyta</taxon>
        <taxon>Magnoliopsida</taxon>
        <taxon>Liliopsida</taxon>
        <taxon>Asparagales</taxon>
        <taxon>Orchidaceae</taxon>
        <taxon>Epidendroideae</taxon>
        <taxon>Malaxideae</taxon>
        <taxon>Dendrobiinae</taxon>
        <taxon>Dendrobium</taxon>
    </lineage>
</organism>